<evidence type="ECO:0000313" key="3">
    <source>
        <dbReference type="Proteomes" id="UP001250932"/>
    </source>
</evidence>
<dbReference type="EMBL" id="JAQOUE010000001">
    <property type="protein sequence ID" value="MDT7043192.1"/>
    <property type="molecule type" value="Genomic_DNA"/>
</dbReference>
<reference evidence="2 3" key="1">
    <citation type="journal article" date="2023" name="ISME J.">
        <title>Cultivation and genomic characterization of novel and ubiquitous marine nitrite-oxidizing bacteria from the Nitrospirales.</title>
        <authorList>
            <person name="Mueller A.J."/>
            <person name="Daebeler A."/>
            <person name="Herbold C.W."/>
            <person name="Kirkegaard R.H."/>
            <person name="Daims H."/>
        </authorList>
    </citation>
    <scope>NUCLEOTIDE SEQUENCE [LARGE SCALE GENOMIC DNA]</scope>
    <source>
        <strain evidence="2 3">EB</strain>
    </source>
</reference>
<keyword evidence="3" id="KW-1185">Reference proteome</keyword>
<evidence type="ECO:0000256" key="1">
    <source>
        <dbReference type="SAM" id="SignalP"/>
    </source>
</evidence>
<dbReference type="PROSITE" id="PS51257">
    <property type="entry name" value="PROKAR_LIPOPROTEIN"/>
    <property type="match status" value="1"/>
</dbReference>
<feature type="signal peptide" evidence="1">
    <location>
        <begin position="1"/>
        <end position="23"/>
    </location>
</feature>
<accession>A0ABU3K9Z6</accession>
<comment type="caution">
    <text evidence="2">The sequence shown here is derived from an EMBL/GenBank/DDBJ whole genome shotgun (WGS) entry which is preliminary data.</text>
</comment>
<evidence type="ECO:0008006" key="4">
    <source>
        <dbReference type="Google" id="ProtNLM"/>
    </source>
</evidence>
<keyword evidence="1" id="KW-0732">Signal</keyword>
<organism evidence="2 3">
    <name type="scientific">Candidatus Nitronereus thalassa</name>
    <dbReference type="NCBI Taxonomy" id="3020898"/>
    <lineage>
        <taxon>Bacteria</taxon>
        <taxon>Pseudomonadati</taxon>
        <taxon>Nitrospirota</taxon>
        <taxon>Nitrospiria</taxon>
        <taxon>Nitrospirales</taxon>
        <taxon>Nitrospiraceae</taxon>
        <taxon>Candidatus Nitronereus</taxon>
    </lineage>
</organism>
<gene>
    <name evidence="2" type="ORF">PPG34_12600</name>
</gene>
<name>A0ABU3K9Z6_9BACT</name>
<dbReference type="Proteomes" id="UP001250932">
    <property type="component" value="Unassembled WGS sequence"/>
</dbReference>
<protein>
    <recommendedName>
        <fullName evidence="4">Lipoprotein</fullName>
    </recommendedName>
</protein>
<feature type="chain" id="PRO_5047219320" description="Lipoprotein" evidence="1">
    <location>
        <begin position="24"/>
        <end position="224"/>
    </location>
</feature>
<evidence type="ECO:0000313" key="2">
    <source>
        <dbReference type="EMBL" id="MDT7043192.1"/>
    </source>
</evidence>
<sequence length="224" mass="25205">MNIRTCWGMVMLFGALLLVSSCAAPHFFTVTIYESPNRVVKLQAVPDANHGKGFSHPVDIDQEQLSAAMRGLQVEIHNAALSIPFLGGSNTPGRRRAFSDNEIKFFAPLFAKGLAQATPEELITFYENAEVSDQYELTTSGGLYVKGEEIHFLISNFGVKTRIWQDNEQYEAPYHLRPMEPMDPQPGRLVFEHSQLMVEPQRGILNIGLTAEPWEVGVRWKELK</sequence>
<proteinExistence type="predicted"/>
<dbReference type="RefSeq" id="WP_313833706.1">
    <property type="nucleotide sequence ID" value="NZ_JAQOUE010000001.1"/>
</dbReference>